<reference evidence="3" key="2">
    <citation type="submission" date="2020-09" db="EMBL/GenBank/DDBJ databases">
        <authorList>
            <person name="Sun Q."/>
            <person name="Zhou Y."/>
        </authorList>
    </citation>
    <scope>NUCLEOTIDE SEQUENCE</scope>
    <source>
        <strain evidence="3">CGMCC 1.12160</strain>
    </source>
</reference>
<evidence type="ECO:0000259" key="2">
    <source>
        <dbReference type="SMART" id="SM00862"/>
    </source>
</evidence>
<dbReference type="CDD" id="cd00383">
    <property type="entry name" value="trans_reg_C"/>
    <property type="match status" value="1"/>
</dbReference>
<dbReference type="SUPFAM" id="SSF46894">
    <property type="entry name" value="C-terminal effector domain of the bipartite response regulators"/>
    <property type="match status" value="1"/>
</dbReference>
<keyword evidence="1" id="KW-0238">DNA-binding</keyword>
<dbReference type="CDD" id="cd06578">
    <property type="entry name" value="HemD"/>
    <property type="match status" value="1"/>
</dbReference>
<dbReference type="InterPro" id="IPR036388">
    <property type="entry name" value="WH-like_DNA-bd_sf"/>
</dbReference>
<sequence>MTRPSTPSLAGFRVGLTNDRRSQEYIDAFERRGAEVLHAPTIRTGTGDDPAVVAETRAVLAARPDILLASTGYGMRRWLELSDEEGLLEPLLSTLAATRILVRGPKARGAVRAVGLEDQGTGEHETMTSLVDRVLQHDVRDAVVVVQHAGYLDEEATGRLRRAGATVLAVSPYRWRHHEDVAAVLRLVEAVCARTVDALTFTSAPAVEAFFAVAARHGLVETLHEALRGDVVTACVGPVTAAPLQEAGVDPLVPERYRTGALIKLLCEHLVEARVVHARTAEGAVELRGRHVSVDGTGATLTPNQVALFRVLLEAQGRTLSQVELGQALPSPLDAHAVEMAVSRVRRALPAPGLIRTVRKRGYRVPVL</sequence>
<dbReference type="GO" id="GO:0000160">
    <property type="term" value="P:phosphorelay signal transduction system"/>
    <property type="evidence" value="ECO:0007669"/>
    <property type="project" value="InterPro"/>
</dbReference>
<keyword evidence="4" id="KW-1185">Reference proteome</keyword>
<dbReference type="Proteomes" id="UP000605670">
    <property type="component" value="Unassembled WGS sequence"/>
</dbReference>
<dbReference type="InterPro" id="IPR016032">
    <property type="entry name" value="Sig_transdc_resp-reg_C-effctor"/>
</dbReference>
<reference evidence="3" key="1">
    <citation type="journal article" date="2014" name="Int. J. Syst. Evol. Microbiol.">
        <title>Complete genome sequence of Corynebacterium casei LMG S-19264T (=DSM 44701T), isolated from a smear-ripened cheese.</title>
        <authorList>
            <consortium name="US DOE Joint Genome Institute (JGI-PGF)"/>
            <person name="Walter F."/>
            <person name="Albersmeier A."/>
            <person name="Kalinowski J."/>
            <person name="Ruckert C."/>
        </authorList>
    </citation>
    <scope>NUCLEOTIDE SEQUENCE</scope>
    <source>
        <strain evidence="3">CGMCC 1.12160</strain>
    </source>
</reference>
<protein>
    <submittedName>
        <fullName evidence="3">Uroporphyrinogen-III synthase</fullName>
    </submittedName>
</protein>
<gene>
    <name evidence="3" type="ORF">GCM10011366_26670</name>
</gene>
<organism evidence="3 4">
    <name type="scientific">Ornithinimicrobium tianjinense</name>
    <dbReference type="NCBI Taxonomy" id="1195761"/>
    <lineage>
        <taxon>Bacteria</taxon>
        <taxon>Bacillati</taxon>
        <taxon>Actinomycetota</taxon>
        <taxon>Actinomycetes</taxon>
        <taxon>Micrococcales</taxon>
        <taxon>Ornithinimicrobiaceae</taxon>
        <taxon>Ornithinimicrobium</taxon>
    </lineage>
</organism>
<dbReference type="InterPro" id="IPR001867">
    <property type="entry name" value="OmpR/PhoB-type_DNA-bd"/>
</dbReference>
<accession>A0A917BUP0</accession>
<dbReference type="InterPro" id="IPR036108">
    <property type="entry name" value="4pyrrol_syn_uPrphyn_synt_sf"/>
</dbReference>
<dbReference type="EMBL" id="BMEM01000004">
    <property type="protein sequence ID" value="GGF57488.1"/>
    <property type="molecule type" value="Genomic_DNA"/>
</dbReference>
<dbReference type="Gene3D" id="1.10.10.10">
    <property type="entry name" value="Winged helix-like DNA-binding domain superfamily/Winged helix DNA-binding domain"/>
    <property type="match status" value="1"/>
</dbReference>
<dbReference type="SUPFAM" id="SSF69618">
    <property type="entry name" value="HemD-like"/>
    <property type="match status" value="1"/>
</dbReference>
<evidence type="ECO:0000313" key="3">
    <source>
        <dbReference type="EMBL" id="GGF57488.1"/>
    </source>
</evidence>
<dbReference type="Gene3D" id="3.40.50.10090">
    <property type="match status" value="2"/>
</dbReference>
<dbReference type="InterPro" id="IPR039793">
    <property type="entry name" value="UROS/Hem4"/>
</dbReference>
<proteinExistence type="predicted"/>
<dbReference type="RefSeq" id="WP_188431550.1">
    <property type="nucleotide sequence ID" value="NZ_BAABKH010000014.1"/>
</dbReference>
<comment type="caution">
    <text evidence="3">The sequence shown here is derived from an EMBL/GenBank/DDBJ whole genome shotgun (WGS) entry which is preliminary data.</text>
</comment>
<dbReference type="GO" id="GO:0006355">
    <property type="term" value="P:regulation of DNA-templated transcription"/>
    <property type="evidence" value="ECO:0007669"/>
    <property type="project" value="InterPro"/>
</dbReference>
<dbReference type="SMART" id="SM00862">
    <property type="entry name" value="Trans_reg_C"/>
    <property type="match status" value="1"/>
</dbReference>
<evidence type="ECO:0000256" key="1">
    <source>
        <dbReference type="ARBA" id="ARBA00023125"/>
    </source>
</evidence>
<dbReference type="Pfam" id="PF00486">
    <property type="entry name" value="Trans_reg_C"/>
    <property type="match status" value="1"/>
</dbReference>
<dbReference type="PANTHER" id="PTHR40082:SF1">
    <property type="entry name" value="BLR5956 PROTEIN"/>
    <property type="match status" value="1"/>
</dbReference>
<dbReference type="NCBIfam" id="NF005568">
    <property type="entry name" value="PRK07239.1"/>
    <property type="match status" value="1"/>
</dbReference>
<dbReference type="GO" id="GO:0006780">
    <property type="term" value="P:uroporphyrinogen III biosynthetic process"/>
    <property type="evidence" value="ECO:0007669"/>
    <property type="project" value="InterPro"/>
</dbReference>
<dbReference type="PANTHER" id="PTHR40082">
    <property type="entry name" value="BLR5956 PROTEIN"/>
    <property type="match status" value="1"/>
</dbReference>
<feature type="domain" description="OmpR/PhoB-type" evidence="2">
    <location>
        <begin position="296"/>
        <end position="365"/>
    </location>
</feature>
<dbReference type="AlphaFoldDB" id="A0A917BUP0"/>
<name>A0A917BUP0_9MICO</name>
<evidence type="ECO:0000313" key="4">
    <source>
        <dbReference type="Proteomes" id="UP000605670"/>
    </source>
</evidence>
<dbReference type="InterPro" id="IPR003754">
    <property type="entry name" value="4pyrrol_synth_uPrphyn_synth"/>
</dbReference>
<dbReference type="GO" id="GO:0004852">
    <property type="term" value="F:uroporphyrinogen-III synthase activity"/>
    <property type="evidence" value="ECO:0007669"/>
    <property type="project" value="InterPro"/>
</dbReference>
<dbReference type="Pfam" id="PF02602">
    <property type="entry name" value="HEM4"/>
    <property type="match status" value="1"/>
</dbReference>
<dbReference type="GO" id="GO:0003677">
    <property type="term" value="F:DNA binding"/>
    <property type="evidence" value="ECO:0007669"/>
    <property type="project" value="UniProtKB-KW"/>
</dbReference>